<keyword evidence="3 5" id="KW-1133">Transmembrane helix</keyword>
<comment type="subcellular location">
    <subcellularLocation>
        <location evidence="1">Membrane</location>
        <topology evidence="1">Multi-pass membrane protein</topology>
    </subcellularLocation>
</comment>
<feature type="region of interest" description="Disordered" evidence="6">
    <location>
        <begin position="1"/>
        <end position="53"/>
    </location>
</feature>
<keyword evidence="8" id="KW-1185">Reference proteome</keyword>
<evidence type="ECO:0000256" key="6">
    <source>
        <dbReference type="SAM" id="MobiDB-lite"/>
    </source>
</evidence>
<dbReference type="GO" id="GO:0016020">
    <property type="term" value="C:membrane"/>
    <property type="evidence" value="ECO:0007669"/>
    <property type="project" value="UniProtKB-SubCell"/>
</dbReference>
<evidence type="ECO:0000256" key="5">
    <source>
        <dbReference type="RuleBase" id="RU004379"/>
    </source>
</evidence>
<evidence type="ECO:0000313" key="7">
    <source>
        <dbReference type="Ensembl" id="ENSHCOP00000023620.1"/>
    </source>
</evidence>
<feature type="transmembrane region" description="Helical" evidence="5">
    <location>
        <begin position="246"/>
        <end position="266"/>
    </location>
</feature>
<dbReference type="GO" id="GO:0005783">
    <property type="term" value="C:endoplasmic reticulum"/>
    <property type="evidence" value="ECO:0007669"/>
    <property type="project" value="TreeGrafter"/>
</dbReference>
<dbReference type="PANTHER" id="PTHR23291">
    <property type="entry name" value="BAX INHIBITOR-RELATED"/>
    <property type="match status" value="1"/>
</dbReference>
<dbReference type="Proteomes" id="UP000264820">
    <property type="component" value="Unplaced"/>
</dbReference>
<evidence type="ECO:0000256" key="1">
    <source>
        <dbReference type="ARBA" id="ARBA00004141"/>
    </source>
</evidence>
<keyword evidence="2 5" id="KW-0812">Transmembrane</keyword>
<dbReference type="Ensembl" id="ENSHCOT00000025940.1">
    <property type="protein sequence ID" value="ENSHCOP00000023620.1"/>
    <property type="gene ID" value="ENSHCOG00000012323.1"/>
</dbReference>
<name>A0A3Q2YX38_HIPCM</name>
<proteinExistence type="inferred from homology"/>
<evidence type="ECO:0000313" key="8">
    <source>
        <dbReference type="Proteomes" id="UP000264820"/>
    </source>
</evidence>
<reference evidence="7" key="2">
    <citation type="submission" date="2025-09" db="UniProtKB">
        <authorList>
            <consortium name="Ensembl"/>
        </authorList>
    </citation>
    <scope>IDENTIFICATION</scope>
</reference>
<dbReference type="AlphaFoldDB" id="A0A3Q2YX38"/>
<dbReference type="Pfam" id="PF01027">
    <property type="entry name" value="Bax1-I"/>
    <property type="match status" value="1"/>
</dbReference>
<dbReference type="GO" id="GO:0005794">
    <property type="term" value="C:Golgi apparatus"/>
    <property type="evidence" value="ECO:0007669"/>
    <property type="project" value="TreeGrafter"/>
</dbReference>
<feature type="compositionally biased region" description="Pro residues" evidence="6">
    <location>
        <begin position="22"/>
        <end position="38"/>
    </location>
</feature>
<feature type="compositionally biased region" description="Basic and acidic residues" evidence="6">
    <location>
        <begin position="43"/>
        <end position="53"/>
    </location>
</feature>
<keyword evidence="4 5" id="KW-0472">Membrane</keyword>
<dbReference type="GeneTree" id="ENSGT01050000244890"/>
<dbReference type="GO" id="GO:2001234">
    <property type="term" value="P:negative regulation of apoptotic signaling pathway"/>
    <property type="evidence" value="ECO:0007669"/>
    <property type="project" value="TreeGrafter"/>
</dbReference>
<dbReference type="PANTHER" id="PTHR23291:SF94">
    <property type="entry name" value="PROTEIN LIFEGUARD 1 ISOFORM X2"/>
    <property type="match status" value="1"/>
</dbReference>
<feature type="transmembrane region" description="Helical" evidence="5">
    <location>
        <begin position="278"/>
        <end position="298"/>
    </location>
</feature>
<sequence length="300" mass="33677">MQTPHRKAESNPPSGSDVSAQPSPPPYEEPIQQDPPPYSQDLVVEHDEPKGETMECNVAEGDQPCPEMKAEGQSEEVPLAETSAFDDKTVRRAFVRKVFSILTLQLVFTFSVVSVFTFSSVVKKAVQRNIWVYVSSFIIFLVVCIALNCAKSLRRKHPWNIIGLAIVTVSLSYVVGTMASYHDTRAVIITMATTLVRFDPGHTLITPQTRYDFSCCYGLLLILAVDLLMFAFFSSFYYAYIPQVCYGCLGALVYSLFLMCDCQLMMGALSYRLDPEEYVSAALIIYLDIMLIFIYLMGKH</sequence>
<evidence type="ECO:0000256" key="3">
    <source>
        <dbReference type="ARBA" id="ARBA00022989"/>
    </source>
</evidence>
<accession>A0A3Q2YX38</accession>
<comment type="similarity">
    <text evidence="5">Belongs to the BI1 family.</text>
</comment>
<reference evidence="7" key="1">
    <citation type="submission" date="2025-08" db="UniProtKB">
        <authorList>
            <consortium name="Ensembl"/>
        </authorList>
    </citation>
    <scope>IDENTIFICATION</scope>
</reference>
<feature type="compositionally biased region" description="Polar residues" evidence="6">
    <location>
        <begin position="11"/>
        <end position="21"/>
    </location>
</feature>
<dbReference type="InterPro" id="IPR006214">
    <property type="entry name" value="Bax_inhibitor_1-related"/>
</dbReference>
<organism evidence="7 8">
    <name type="scientific">Hippocampus comes</name>
    <name type="common">Tiger tail seahorse</name>
    <dbReference type="NCBI Taxonomy" id="109280"/>
    <lineage>
        <taxon>Eukaryota</taxon>
        <taxon>Metazoa</taxon>
        <taxon>Chordata</taxon>
        <taxon>Craniata</taxon>
        <taxon>Vertebrata</taxon>
        <taxon>Euteleostomi</taxon>
        <taxon>Actinopterygii</taxon>
        <taxon>Neopterygii</taxon>
        <taxon>Teleostei</taxon>
        <taxon>Neoteleostei</taxon>
        <taxon>Acanthomorphata</taxon>
        <taxon>Syngnathiaria</taxon>
        <taxon>Syngnathiformes</taxon>
        <taxon>Syngnathoidei</taxon>
        <taxon>Syngnathidae</taxon>
        <taxon>Hippocampus</taxon>
    </lineage>
</organism>
<feature type="transmembrane region" description="Helical" evidence="5">
    <location>
        <begin position="130"/>
        <end position="149"/>
    </location>
</feature>
<feature type="transmembrane region" description="Helical" evidence="5">
    <location>
        <begin position="161"/>
        <end position="181"/>
    </location>
</feature>
<dbReference type="CDD" id="cd10428">
    <property type="entry name" value="LFG_like"/>
    <property type="match status" value="1"/>
</dbReference>
<evidence type="ECO:0000256" key="2">
    <source>
        <dbReference type="ARBA" id="ARBA00022692"/>
    </source>
</evidence>
<feature type="transmembrane region" description="Helical" evidence="5">
    <location>
        <begin position="98"/>
        <end position="118"/>
    </location>
</feature>
<evidence type="ECO:0000256" key="4">
    <source>
        <dbReference type="ARBA" id="ARBA00023136"/>
    </source>
</evidence>
<feature type="transmembrane region" description="Helical" evidence="5">
    <location>
        <begin position="217"/>
        <end position="239"/>
    </location>
</feature>
<protein>
    <submittedName>
        <fullName evidence="7">Si:ch211-284o19.8</fullName>
    </submittedName>
</protein>